<reference evidence="4 5" key="1">
    <citation type="journal article" date="2013" name="Genome Biol.">
        <title>The genome sequence of the most widely cultivated cacao type and its use to identify candidate genes regulating pod color.</title>
        <authorList>
            <person name="Motamayor J.C."/>
            <person name="Mockaitis K."/>
            <person name="Schmutz J."/>
            <person name="Haiminen N."/>
            <person name="Iii D.L."/>
            <person name="Cornejo O."/>
            <person name="Findley S.D."/>
            <person name="Zheng P."/>
            <person name="Utro F."/>
            <person name="Royaert S."/>
            <person name="Saski C."/>
            <person name="Jenkins J."/>
            <person name="Podicheti R."/>
            <person name="Zhao M."/>
            <person name="Scheffler B.E."/>
            <person name="Stack J.C."/>
            <person name="Feltus F.A."/>
            <person name="Mustiga G.M."/>
            <person name="Amores F."/>
            <person name="Phillips W."/>
            <person name="Marelli J.P."/>
            <person name="May G.D."/>
            <person name="Shapiro H."/>
            <person name="Ma J."/>
            <person name="Bustamante C.D."/>
            <person name="Schnell R.J."/>
            <person name="Main D."/>
            <person name="Gilbert D."/>
            <person name="Parida L."/>
            <person name="Kuhn D.N."/>
        </authorList>
    </citation>
    <scope>NUCLEOTIDE SEQUENCE [LARGE SCALE GENOMIC DNA]</scope>
    <source>
        <strain evidence="5">cv. Matina 1-6</strain>
    </source>
</reference>
<keyword evidence="5" id="KW-1185">Reference proteome</keyword>
<proteinExistence type="predicted"/>
<dbReference type="PANTHER" id="PTHR48040">
    <property type="entry name" value="PLEIOTROPIC DRUG RESISTANCE PROTEIN 1-LIKE ISOFORM X1"/>
    <property type="match status" value="1"/>
</dbReference>
<protein>
    <submittedName>
        <fullName evidence="4">Pleiotropic drug resistance 3, putative</fullName>
    </submittedName>
</protein>
<organism evidence="4 5">
    <name type="scientific">Theobroma cacao</name>
    <name type="common">Cacao</name>
    <name type="synonym">Cocoa</name>
    <dbReference type="NCBI Taxonomy" id="3641"/>
    <lineage>
        <taxon>Eukaryota</taxon>
        <taxon>Viridiplantae</taxon>
        <taxon>Streptophyta</taxon>
        <taxon>Embryophyta</taxon>
        <taxon>Tracheophyta</taxon>
        <taxon>Spermatophyta</taxon>
        <taxon>Magnoliopsida</taxon>
        <taxon>eudicotyledons</taxon>
        <taxon>Gunneridae</taxon>
        <taxon>Pentapetalae</taxon>
        <taxon>rosids</taxon>
        <taxon>malvids</taxon>
        <taxon>Malvales</taxon>
        <taxon>Malvaceae</taxon>
        <taxon>Byttnerioideae</taxon>
        <taxon>Theobroma</taxon>
    </lineage>
</organism>
<keyword evidence="1" id="KW-0547">Nucleotide-binding</keyword>
<evidence type="ECO:0000259" key="3">
    <source>
        <dbReference type="SMART" id="SM00382"/>
    </source>
</evidence>
<dbReference type="InParanoid" id="A0A061F5G5"/>
<dbReference type="AlphaFoldDB" id="A0A061F5G5"/>
<dbReference type="InterPro" id="IPR036291">
    <property type="entry name" value="NAD(P)-bd_dom_sf"/>
</dbReference>
<evidence type="ECO:0000313" key="4">
    <source>
        <dbReference type="EMBL" id="EOY09744.1"/>
    </source>
</evidence>
<keyword evidence="2" id="KW-0067">ATP-binding</keyword>
<dbReference type="GO" id="GO:0016887">
    <property type="term" value="F:ATP hydrolysis activity"/>
    <property type="evidence" value="ECO:0007669"/>
    <property type="project" value="InterPro"/>
</dbReference>
<dbReference type="eggNOG" id="KOG1502">
    <property type="taxonomic scope" value="Eukaryota"/>
</dbReference>
<sequence length="432" mass="47776">MPVDSSSPSSQTVCVTGAGGFIASWIVKLLLEKGYTVKGTVRNPVDYFSPALLIHIYIYMLAEHMEDLANLEKERKIRPVPEIDAFMKVTCAFILHQHYPYAGEMVVGPRKTLFMNEISTGLDSSTTFQIVEYVHNFVHLMEGTVLMVLDLQPAPETFELFDDLVLLSEGYMVYQGPRVELLEFFESLGFKLPPHEGIADFLREEMSAHGVPERRLQLVSNVSGVFSPGVLTALVGSSGAGKTTLMDVLAGRKTRGYIEGDINILGYTKEQKASARVSGYVEQNDINSPQVTVEESLCSLQEFDEEVMRLVEVDTLRNALVGLPGSYGESTEQTKRLTIAVELVANASIIFTDEPTFGPDARTSAIVMKTVRNTVDTGRNCGVQYSPTLFKACDEVTAASETRRLGCIWRKAWTKLADFDRLFPGDLALSLL</sequence>
<name>A0A061F5G5_THECC</name>
<dbReference type="InterPro" id="IPR027417">
    <property type="entry name" value="P-loop_NTPase"/>
</dbReference>
<dbReference type="PANTHER" id="PTHR48040:SF13">
    <property type="entry name" value="ABC TRANSPORTER G FAMILY MEMBER 31"/>
    <property type="match status" value="1"/>
</dbReference>
<dbReference type="GO" id="GO:0005524">
    <property type="term" value="F:ATP binding"/>
    <property type="evidence" value="ECO:0007669"/>
    <property type="project" value="UniProtKB-KW"/>
</dbReference>
<gene>
    <name evidence="4" type="ORF">TCM_025134</name>
</gene>
<dbReference type="SMART" id="SM00382">
    <property type="entry name" value="AAA"/>
    <property type="match status" value="1"/>
</dbReference>
<dbReference type="Pfam" id="PF00005">
    <property type="entry name" value="ABC_tran"/>
    <property type="match status" value="1"/>
</dbReference>
<dbReference type="InterPro" id="IPR003439">
    <property type="entry name" value="ABC_transporter-like_ATP-bd"/>
</dbReference>
<dbReference type="Gramene" id="EOY09744">
    <property type="protein sequence ID" value="EOY09744"/>
    <property type="gene ID" value="TCM_025134"/>
</dbReference>
<dbReference type="EMBL" id="CM001883">
    <property type="protein sequence ID" value="EOY09744.1"/>
    <property type="molecule type" value="Genomic_DNA"/>
</dbReference>
<accession>A0A061F5G5</accession>
<dbReference type="SUPFAM" id="SSF52540">
    <property type="entry name" value="P-loop containing nucleoside triphosphate hydrolases"/>
    <property type="match status" value="2"/>
</dbReference>
<dbReference type="Gene3D" id="3.40.50.300">
    <property type="entry name" value="P-loop containing nucleotide triphosphate hydrolases"/>
    <property type="match status" value="2"/>
</dbReference>
<evidence type="ECO:0000313" key="5">
    <source>
        <dbReference type="Proteomes" id="UP000026915"/>
    </source>
</evidence>
<dbReference type="InterPro" id="IPR003593">
    <property type="entry name" value="AAA+_ATPase"/>
</dbReference>
<dbReference type="HOGENOM" id="CLU_635236_0_0_1"/>
<evidence type="ECO:0000256" key="1">
    <source>
        <dbReference type="ARBA" id="ARBA00022741"/>
    </source>
</evidence>
<evidence type="ECO:0000256" key="2">
    <source>
        <dbReference type="ARBA" id="ARBA00022840"/>
    </source>
</evidence>
<dbReference type="eggNOG" id="KOG0065">
    <property type="taxonomic scope" value="Eukaryota"/>
</dbReference>
<feature type="domain" description="AAA+ ATPase" evidence="3">
    <location>
        <begin position="228"/>
        <end position="418"/>
    </location>
</feature>
<dbReference type="Proteomes" id="UP000026915">
    <property type="component" value="Chromosome 5"/>
</dbReference>
<dbReference type="Gene3D" id="3.40.50.720">
    <property type="entry name" value="NAD(P)-binding Rossmann-like Domain"/>
    <property type="match status" value="1"/>
</dbReference>
<dbReference type="SUPFAM" id="SSF51735">
    <property type="entry name" value="NAD(P)-binding Rossmann-fold domains"/>
    <property type="match status" value="1"/>
</dbReference>